<name>A0ABM9NJ69_9GAMM</name>
<sequence length="273" mass="31792">MKRLFDTGKYYFRRIERLVNQLGSGRQCYICKRRFGHFYPYRNGAEVASPFIKELDLISGDTRNFSCAYCGCHDRERHLFMYFDRLDLWARLRQAAVLHFAPEGKLEDAIIRQGPREYIKADLKPARPDIRPMSVTDIPFPNGHFDFIFCCHVLEHVPDDRRAMAELYRVLRPGGQAVLQTPFSNLLAHTFEDPAIDTDSLRWRYYGQEDHVRLFGRDLFSKLQAAGFRLDLKRHADHFTPEETRRYGVSAKEDLILVVKPTDAQAETFPAAA</sequence>
<dbReference type="Pfam" id="PF13489">
    <property type="entry name" value="Methyltransf_23"/>
    <property type="match status" value="1"/>
</dbReference>
<keyword evidence="2" id="KW-1185">Reference proteome</keyword>
<organism evidence="1 2">
    <name type="scientific">Candidatus Methylocalor cossyra</name>
    <dbReference type="NCBI Taxonomy" id="3108543"/>
    <lineage>
        <taxon>Bacteria</taxon>
        <taxon>Pseudomonadati</taxon>
        <taxon>Pseudomonadota</taxon>
        <taxon>Gammaproteobacteria</taxon>
        <taxon>Methylococcales</taxon>
        <taxon>Methylococcaceae</taxon>
        <taxon>Candidatus Methylocalor</taxon>
    </lineage>
</organism>
<keyword evidence="1" id="KW-0808">Transferase</keyword>
<dbReference type="InterPro" id="IPR029063">
    <property type="entry name" value="SAM-dependent_MTases_sf"/>
</dbReference>
<accession>A0ABM9NJ69</accession>
<dbReference type="RefSeq" id="WP_348757230.1">
    <property type="nucleotide sequence ID" value="NZ_OZ026884.1"/>
</dbReference>
<dbReference type="SUPFAM" id="SSF53335">
    <property type="entry name" value="S-adenosyl-L-methionine-dependent methyltransferases"/>
    <property type="match status" value="1"/>
</dbReference>
<reference evidence="1 2" key="1">
    <citation type="submission" date="2024-04" db="EMBL/GenBank/DDBJ databases">
        <authorList>
            <person name="Cremers G."/>
        </authorList>
    </citation>
    <scope>NUCLEOTIDE SEQUENCE [LARGE SCALE GENOMIC DNA]</scope>
    <source>
        <strain evidence="1">MeCH1-AG</strain>
    </source>
</reference>
<protein>
    <submittedName>
        <fullName evidence="1">SAM-dependent methyltransferase</fullName>
    </submittedName>
</protein>
<dbReference type="Proteomes" id="UP001497493">
    <property type="component" value="Chromosome"/>
</dbReference>
<evidence type="ECO:0000313" key="1">
    <source>
        <dbReference type="EMBL" id="CAL1240646.1"/>
    </source>
</evidence>
<proteinExistence type="predicted"/>
<keyword evidence="1" id="KW-0489">Methyltransferase</keyword>
<dbReference type="GO" id="GO:0008168">
    <property type="term" value="F:methyltransferase activity"/>
    <property type="evidence" value="ECO:0007669"/>
    <property type="project" value="UniProtKB-KW"/>
</dbReference>
<gene>
    <name evidence="1" type="ORF">MECH1_V1_1870</name>
</gene>
<dbReference type="CDD" id="cd02440">
    <property type="entry name" value="AdoMet_MTases"/>
    <property type="match status" value="1"/>
</dbReference>
<dbReference type="EMBL" id="OZ026884">
    <property type="protein sequence ID" value="CAL1240646.1"/>
    <property type="molecule type" value="Genomic_DNA"/>
</dbReference>
<dbReference type="Gene3D" id="3.40.50.150">
    <property type="entry name" value="Vaccinia Virus protein VP39"/>
    <property type="match status" value="1"/>
</dbReference>
<evidence type="ECO:0000313" key="2">
    <source>
        <dbReference type="Proteomes" id="UP001497493"/>
    </source>
</evidence>
<dbReference type="GO" id="GO:0032259">
    <property type="term" value="P:methylation"/>
    <property type="evidence" value="ECO:0007669"/>
    <property type="project" value="UniProtKB-KW"/>
</dbReference>